<dbReference type="InterPro" id="IPR007867">
    <property type="entry name" value="GMC_OxRtase_C"/>
</dbReference>
<comment type="similarity">
    <text evidence="2">Belongs to the GMC oxidoreductase family.</text>
</comment>
<evidence type="ECO:0000313" key="7">
    <source>
        <dbReference type="EMBL" id="TQM16326.1"/>
    </source>
</evidence>
<feature type="domain" description="Glucose-methanol-choline oxidoreductase N-terminal" evidence="6">
    <location>
        <begin position="237"/>
        <end position="251"/>
    </location>
</feature>
<dbReference type="Pfam" id="PF00732">
    <property type="entry name" value="GMC_oxred_N"/>
    <property type="match status" value="1"/>
</dbReference>
<dbReference type="InterPro" id="IPR012132">
    <property type="entry name" value="GMC_OxRdtase"/>
</dbReference>
<dbReference type="Gene3D" id="3.50.50.60">
    <property type="entry name" value="FAD/NAD(P)-binding domain"/>
    <property type="match status" value="1"/>
</dbReference>
<dbReference type="SUPFAM" id="SSF54373">
    <property type="entry name" value="FAD-linked reductases, C-terminal domain"/>
    <property type="match status" value="1"/>
</dbReference>
<evidence type="ECO:0000256" key="5">
    <source>
        <dbReference type="PIRSR" id="PIRSR000137-2"/>
    </source>
</evidence>
<comment type="caution">
    <text evidence="7">The sequence shown here is derived from an EMBL/GenBank/DDBJ whole genome shotgun (WGS) entry which is preliminary data.</text>
</comment>
<dbReference type="NCBIfam" id="TIGR03970">
    <property type="entry name" value="Rv0697"/>
    <property type="match status" value="1"/>
</dbReference>
<dbReference type="InterPro" id="IPR023978">
    <property type="entry name" value="GMC_oxidoreductase_bact"/>
</dbReference>
<proteinExistence type="inferred from homology"/>
<dbReference type="InterPro" id="IPR036188">
    <property type="entry name" value="FAD/NAD-bd_sf"/>
</dbReference>
<evidence type="ECO:0000313" key="8">
    <source>
        <dbReference type="Proteomes" id="UP000315677"/>
    </source>
</evidence>
<dbReference type="Pfam" id="PF05199">
    <property type="entry name" value="GMC_oxred_C"/>
    <property type="match status" value="1"/>
</dbReference>
<organism evidence="7 8">
    <name type="scientific">Pseudonocardia kunmingensis</name>
    <dbReference type="NCBI Taxonomy" id="630975"/>
    <lineage>
        <taxon>Bacteria</taxon>
        <taxon>Bacillati</taxon>
        <taxon>Actinomycetota</taxon>
        <taxon>Actinomycetes</taxon>
        <taxon>Pseudonocardiales</taxon>
        <taxon>Pseudonocardiaceae</taxon>
        <taxon>Pseudonocardia</taxon>
    </lineage>
</organism>
<dbReference type="Proteomes" id="UP000315677">
    <property type="component" value="Unassembled WGS sequence"/>
</dbReference>
<evidence type="ECO:0000256" key="1">
    <source>
        <dbReference type="ARBA" id="ARBA00001974"/>
    </source>
</evidence>
<gene>
    <name evidence="7" type="ORF">FB558_3136</name>
</gene>
<protein>
    <submittedName>
        <fullName evidence="7">Putative dehydrogenase (TIGR03970 family)</fullName>
    </submittedName>
</protein>
<keyword evidence="4 5" id="KW-0274">FAD</keyword>
<dbReference type="PROSITE" id="PS00624">
    <property type="entry name" value="GMC_OXRED_2"/>
    <property type="match status" value="1"/>
</dbReference>
<comment type="cofactor">
    <cofactor evidence="1 5">
        <name>FAD</name>
        <dbReference type="ChEBI" id="CHEBI:57692"/>
    </cofactor>
</comment>
<dbReference type="EMBL" id="VFPA01000001">
    <property type="protein sequence ID" value="TQM16326.1"/>
    <property type="molecule type" value="Genomic_DNA"/>
</dbReference>
<name>A0A543E409_9PSEU</name>
<keyword evidence="3" id="KW-0285">Flavoprotein</keyword>
<dbReference type="Gene3D" id="3.30.410.40">
    <property type="match status" value="1"/>
</dbReference>
<dbReference type="GO" id="GO:0050660">
    <property type="term" value="F:flavin adenine dinucleotide binding"/>
    <property type="evidence" value="ECO:0007669"/>
    <property type="project" value="InterPro"/>
</dbReference>
<evidence type="ECO:0000256" key="3">
    <source>
        <dbReference type="ARBA" id="ARBA00022630"/>
    </source>
</evidence>
<dbReference type="PANTHER" id="PTHR11552">
    <property type="entry name" value="GLUCOSE-METHANOL-CHOLINE GMC OXIDOREDUCTASE"/>
    <property type="match status" value="1"/>
</dbReference>
<reference evidence="7 8" key="1">
    <citation type="submission" date="2019-06" db="EMBL/GenBank/DDBJ databases">
        <title>Sequencing the genomes of 1000 actinobacteria strains.</title>
        <authorList>
            <person name="Klenk H.-P."/>
        </authorList>
    </citation>
    <scope>NUCLEOTIDE SEQUENCE [LARGE SCALE GENOMIC DNA]</scope>
    <source>
        <strain evidence="7 8">DSM 45301</strain>
    </source>
</reference>
<feature type="binding site" evidence="5">
    <location>
        <position position="73"/>
    </location>
    <ligand>
        <name>FAD</name>
        <dbReference type="ChEBI" id="CHEBI:57692"/>
    </ligand>
</feature>
<evidence type="ECO:0000256" key="4">
    <source>
        <dbReference type="ARBA" id="ARBA00022827"/>
    </source>
</evidence>
<dbReference type="GO" id="GO:0016614">
    <property type="term" value="F:oxidoreductase activity, acting on CH-OH group of donors"/>
    <property type="evidence" value="ECO:0007669"/>
    <property type="project" value="InterPro"/>
</dbReference>
<feature type="binding site" evidence="5">
    <location>
        <position position="206"/>
    </location>
    <ligand>
        <name>FAD</name>
        <dbReference type="ChEBI" id="CHEBI:57692"/>
    </ligand>
</feature>
<evidence type="ECO:0000256" key="2">
    <source>
        <dbReference type="ARBA" id="ARBA00010790"/>
    </source>
</evidence>
<dbReference type="RefSeq" id="WP_246106455.1">
    <property type="nucleotide sequence ID" value="NZ_VFPA01000001.1"/>
</dbReference>
<accession>A0A543E409</accession>
<dbReference type="SUPFAM" id="SSF51905">
    <property type="entry name" value="FAD/NAD(P)-binding domain"/>
    <property type="match status" value="1"/>
</dbReference>
<sequence>MYDVVVVGAGSAGCALAGRLAEDPGRRVLLLEAGPAAASPEHLEGARTGHPLNWSYAAQLRPQRSVEVPRGRVLGGSSAINGANWVRVTPADADGWGVPGWTWADLQACYARSEHDLDLPTAPGHGDRGPVPVRRPAGPLLHPATERFVTAAHRLGYRAEPDKNAGAPPGVGLLPSNVVDGVRVSAAAAYLDRARPNLTVRIDAPVARVLFDGDRARGVALLDGTAVEAGEVVLTAGAIATPHLLLLSGLGPADALRAAGVAVVRDLPVGVGWSDHPTVFLPFTTADPPAHPHAVSSQAALHWDTGADPAGDAEVLAFVRPFTPGGALHLMCTVAAPDSRGTITLTSPDPRARPRIDYRYLRTERDRRRMRHAVRTGAELLRAGVGTRAAPGGDVLGNDRVLDGWIGAHLSTAQHLSGSAALGPVVDAGLRVHGVRGLRVADTSVLPVVPRRGTAATAVAIGEKAAEPLP</sequence>
<dbReference type="PANTHER" id="PTHR11552:SF147">
    <property type="entry name" value="CHOLINE DEHYDROGENASE, MITOCHONDRIAL"/>
    <property type="match status" value="1"/>
</dbReference>
<evidence type="ECO:0000259" key="6">
    <source>
        <dbReference type="PROSITE" id="PS00624"/>
    </source>
</evidence>
<dbReference type="PIRSF" id="PIRSF000137">
    <property type="entry name" value="Alcohol_oxidase"/>
    <property type="match status" value="1"/>
</dbReference>
<dbReference type="InterPro" id="IPR000172">
    <property type="entry name" value="GMC_OxRdtase_N"/>
</dbReference>
<keyword evidence="8" id="KW-1185">Reference proteome</keyword>
<dbReference type="AlphaFoldDB" id="A0A543E409"/>